<feature type="transmembrane region" description="Helical" evidence="1">
    <location>
        <begin position="36"/>
        <end position="63"/>
    </location>
</feature>
<protein>
    <submittedName>
        <fullName evidence="2">Uncharacterized protein</fullName>
    </submittedName>
</protein>
<keyword evidence="3" id="KW-1185">Reference proteome</keyword>
<evidence type="ECO:0000313" key="2">
    <source>
        <dbReference type="EMBL" id="ALS01785.1"/>
    </source>
</evidence>
<feature type="transmembrane region" description="Helical" evidence="1">
    <location>
        <begin position="6"/>
        <end position="24"/>
    </location>
</feature>
<evidence type="ECO:0000256" key="1">
    <source>
        <dbReference type="SAM" id="Phobius"/>
    </source>
</evidence>
<dbReference type="EMBL" id="CP013614">
    <property type="protein sequence ID" value="ALS01785.1"/>
    <property type="molecule type" value="Genomic_DNA"/>
</dbReference>
<keyword evidence="1" id="KW-0812">Transmembrane</keyword>
<sequence>MIFLLMPVFVFVKIGVTHFLIYYLTNRLSWKLTFGLSLYLTGIIAGLINFVVDWSCIYSFLFAKSNEGFKMGFGLFIYMSWLIVPVCYLVFLSIFYLIKKKAKKKMLEADGF</sequence>
<organism evidence="2 3">
    <name type="scientific">Enterococcus silesiacus</name>
    <dbReference type="NCBI Taxonomy" id="332949"/>
    <lineage>
        <taxon>Bacteria</taxon>
        <taxon>Bacillati</taxon>
        <taxon>Bacillota</taxon>
        <taxon>Bacilli</taxon>
        <taxon>Lactobacillales</taxon>
        <taxon>Enterococcaceae</taxon>
        <taxon>Enterococcus</taxon>
    </lineage>
</organism>
<proteinExistence type="predicted"/>
<keyword evidence="1" id="KW-0472">Membrane</keyword>
<evidence type="ECO:0000313" key="3">
    <source>
        <dbReference type="Proteomes" id="UP000065511"/>
    </source>
</evidence>
<accession>A0ABM5W8X3</accession>
<gene>
    <name evidence="2" type="ORF">ATZ33_10485</name>
</gene>
<reference evidence="2 3" key="1">
    <citation type="submission" date="2015-12" db="EMBL/GenBank/DDBJ databases">
        <authorList>
            <person name="Lauer A."/>
            <person name="Humrighouse B."/>
            <person name="Loparev V."/>
            <person name="Shewmaker P.L."/>
            <person name="Whitney A.M."/>
            <person name="McLaughlin R.W."/>
        </authorList>
    </citation>
    <scope>NUCLEOTIDE SEQUENCE [LARGE SCALE GENOMIC DNA]</scope>
    <source>
        <strain evidence="2 3">LMG 23085</strain>
    </source>
</reference>
<keyword evidence="1" id="KW-1133">Transmembrane helix</keyword>
<feature type="transmembrane region" description="Helical" evidence="1">
    <location>
        <begin position="75"/>
        <end position="98"/>
    </location>
</feature>
<dbReference type="Proteomes" id="UP000065511">
    <property type="component" value="Chromosome"/>
</dbReference>
<name>A0ABM5W8X3_9ENTE</name>